<dbReference type="Proteomes" id="UP000238479">
    <property type="component" value="Chromosome 7"/>
</dbReference>
<comment type="caution">
    <text evidence="1">The sequence shown here is derived from an EMBL/GenBank/DDBJ whole genome shotgun (WGS) entry which is preliminary data.</text>
</comment>
<organism evidence="1 2">
    <name type="scientific">Rosa chinensis</name>
    <name type="common">China rose</name>
    <dbReference type="NCBI Taxonomy" id="74649"/>
    <lineage>
        <taxon>Eukaryota</taxon>
        <taxon>Viridiplantae</taxon>
        <taxon>Streptophyta</taxon>
        <taxon>Embryophyta</taxon>
        <taxon>Tracheophyta</taxon>
        <taxon>Spermatophyta</taxon>
        <taxon>Magnoliopsida</taxon>
        <taxon>eudicotyledons</taxon>
        <taxon>Gunneridae</taxon>
        <taxon>Pentapetalae</taxon>
        <taxon>rosids</taxon>
        <taxon>fabids</taxon>
        <taxon>Rosales</taxon>
        <taxon>Rosaceae</taxon>
        <taxon>Rosoideae</taxon>
        <taxon>Rosoideae incertae sedis</taxon>
        <taxon>Rosa</taxon>
    </lineage>
</organism>
<keyword evidence="2" id="KW-1185">Reference proteome</keyword>
<evidence type="ECO:0000313" key="1">
    <source>
        <dbReference type="EMBL" id="PRQ17073.1"/>
    </source>
</evidence>
<name>A0A2P6P566_ROSCH</name>
<sequence>MEVDSLERLRSFMIAFSTVRRHHLTDNSDEDLHASQVAEETHKQHLMALDVIKVKAPVDVMAVKKLRNEGWMGSIEVVAWPYSPDDERIRILAHTQGVPVANPYES</sequence>
<accession>A0A2P6P566</accession>
<evidence type="ECO:0000313" key="2">
    <source>
        <dbReference type="Proteomes" id="UP000238479"/>
    </source>
</evidence>
<proteinExistence type="predicted"/>
<reference evidence="1 2" key="1">
    <citation type="journal article" date="2018" name="Nat. Genet.">
        <title>The Rosa genome provides new insights in the design of modern roses.</title>
        <authorList>
            <person name="Bendahmane M."/>
        </authorList>
    </citation>
    <scope>NUCLEOTIDE SEQUENCE [LARGE SCALE GENOMIC DNA]</scope>
    <source>
        <strain evidence="2">cv. Old Blush</strain>
    </source>
</reference>
<protein>
    <submittedName>
        <fullName evidence="1">Uncharacterized protein</fullName>
    </submittedName>
</protein>
<dbReference type="Gramene" id="PRQ17073">
    <property type="protein sequence ID" value="PRQ17073"/>
    <property type="gene ID" value="RchiOBHm_Chr7g0191081"/>
</dbReference>
<dbReference type="AlphaFoldDB" id="A0A2P6P566"/>
<dbReference type="EMBL" id="PDCK01000045">
    <property type="protein sequence ID" value="PRQ17073.1"/>
    <property type="molecule type" value="Genomic_DNA"/>
</dbReference>
<gene>
    <name evidence="1" type="ORF">RchiOBHm_Chr7g0191081</name>
</gene>